<dbReference type="Proteomes" id="UP000185604">
    <property type="component" value="Unassembled WGS sequence"/>
</dbReference>
<reference evidence="1 2" key="1">
    <citation type="journal article" date="2016" name="Front. Microbiol.">
        <title>High-Level Heat Resistance of Spores of Bacillus amyloliquefaciens and Bacillus licheniformis Results from the Presence of a spoVA Operon in a Tn1546 Transposon.</title>
        <authorList>
            <person name="Berendsen E.M."/>
            <person name="Koning R.A."/>
            <person name="Boekhorst J."/>
            <person name="de Jong A."/>
            <person name="Kuipers O.P."/>
            <person name="Wells-Bennik M.H."/>
        </authorList>
    </citation>
    <scope>NUCLEOTIDE SEQUENCE [LARGE SCALE GENOMIC DNA]</scope>
    <source>
        <strain evidence="1 2">B4121</strain>
    </source>
</reference>
<dbReference type="AlphaFoldDB" id="A0A7Z1B496"/>
<organism evidence="1 2">
    <name type="scientific">Bacillus paralicheniformis</name>
    <dbReference type="NCBI Taxonomy" id="1648923"/>
    <lineage>
        <taxon>Bacteria</taxon>
        <taxon>Bacillati</taxon>
        <taxon>Bacillota</taxon>
        <taxon>Bacilli</taxon>
        <taxon>Bacillales</taxon>
        <taxon>Bacillaceae</taxon>
        <taxon>Bacillus</taxon>
    </lineage>
</organism>
<gene>
    <name evidence="1" type="ORF">B4121_1078</name>
</gene>
<comment type="caution">
    <text evidence="1">The sequence shown here is derived from an EMBL/GenBank/DDBJ whole genome shotgun (WGS) entry which is preliminary data.</text>
</comment>
<dbReference type="EMBL" id="LKPO01000005">
    <property type="protein sequence ID" value="OLF96456.1"/>
    <property type="molecule type" value="Genomic_DNA"/>
</dbReference>
<accession>A0A7Z1B496</accession>
<evidence type="ECO:0000313" key="1">
    <source>
        <dbReference type="EMBL" id="OLF96456.1"/>
    </source>
</evidence>
<name>A0A7Z1B496_9BACI</name>
<protein>
    <submittedName>
        <fullName evidence="1">Uncharacterized protein</fullName>
    </submittedName>
</protein>
<sequence>MLILLPEQQEYEKASRKRLAFRLLTKSQNDFLFWDFVILSA</sequence>
<evidence type="ECO:0000313" key="2">
    <source>
        <dbReference type="Proteomes" id="UP000185604"/>
    </source>
</evidence>
<proteinExistence type="predicted"/>